<keyword evidence="5 7" id="KW-0472">Membrane</keyword>
<proteinExistence type="predicted"/>
<dbReference type="Pfam" id="PF12791">
    <property type="entry name" value="RsgI_N"/>
    <property type="match status" value="1"/>
</dbReference>
<dbReference type="PROSITE" id="PS51849">
    <property type="entry name" value="RSGI_N"/>
    <property type="match status" value="1"/>
</dbReference>
<feature type="compositionally biased region" description="Basic and acidic residues" evidence="6">
    <location>
        <begin position="304"/>
        <end position="315"/>
    </location>
</feature>
<keyword evidence="2" id="KW-1003">Cell membrane</keyword>
<dbReference type="RefSeq" id="WP_204499393.1">
    <property type="nucleotide sequence ID" value="NZ_JAFBDR010000010.1"/>
</dbReference>
<keyword evidence="3 7" id="KW-0812">Transmembrane</keyword>
<dbReference type="InterPro" id="IPR024449">
    <property type="entry name" value="Anti-sigma_RsgI_N"/>
</dbReference>
<evidence type="ECO:0000256" key="1">
    <source>
        <dbReference type="ARBA" id="ARBA00004162"/>
    </source>
</evidence>
<comment type="caution">
    <text evidence="9">The sequence shown here is derived from an EMBL/GenBank/DDBJ whole genome shotgun (WGS) entry which is preliminary data.</text>
</comment>
<reference evidence="9 10" key="1">
    <citation type="submission" date="2021-01" db="EMBL/GenBank/DDBJ databases">
        <title>Genomic Encyclopedia of Type Strains, Phase IV (KMG-IV): sequencing the most valuable type-strain genomes for metagenomic binning, comparative biology and taxonomic classification.</title>
        <authorList>
            <person name="Goeker M."/>
        </authorList>
    </citation>
    <scope>NUCLEOTIDE SEQUENCE [LARGE SCALE GENOMIC DNA]</scope>
    <source>
        <strain evidence="9 10">DSM 23711</strain>
    </source>
</reference>
<name>A0ABS2N0N4_9BACI</name>
<evidence type="ECO:0000256" key="4">
    <source>
        <dbReference type="ARBA" id="ARBA00022989"/>
    </source>
</evidence>
<comment type="subcellular location">
    <subcellularLocation>
        <location evidence="1">Cell membrane</location>
        <topology evidence="1">Single-pass membrane protein</topology>
    </subcellularLocation>
</comment>
<dbReference type="Proteomes" id="UP001296943">
    <property type="component" value="Unassembled WGS sequence"/>
</dbReference>
<evidence type="ECO:0000256" key="6">
    <source>
        <dbReference type="SAM" id="MobiDB-lite"/>
    </source>
</evidence>
<evidence type="ECO:0000259" key="8">
    <source>
        <dbReference type="PROSITE" id="PS51849"/>
    </source>
</evidence>
<evidence type="ECO:0000313" key="10">
    <source>
        <dbReference type="Proteomes" id="UP001296943"/>
    </source>
</evidence>
<sequence length="381" mass="43757">MKKGIVVEQHRRYTIIMDNNGQFHKAEPVHDAAIGSETTFYPKQISRLQTLLFSDAPVLFKAVATVIVLLIVSFPLYQLFERDEVYAFVDISINPSVEIALNEKMEVEEIQPLNQDAKALLEEIEDLRGQSIQTAADDLISKSQELNLISELNAVLIGIHYTDQPNEESLITEILDDYFIQNPKKELKIATFEIPNDVREKAEAQKISMNELLASSLNEESSLQDDSSKLNEEEKELIQSYFNKENKLEEPTPTQDEENDVAEEQIDQEKEEEVEEKIDEKVEDKVEENEKVPESNVEDNQPSTDEKNEEPRESKEEEEELTPEIREKLENLPPGIKKKLEELSIDIEELEDLPPGLQKRLENIPFDLEEELGEVIPGLER</sequence>
<feature type="compositionally biased region" description="Basic and acidic residues" evidence="6">
    <location>
        <begin position="278"/>
        <end position="293"/>
    </location>
</feature>
<evidence type="ECO:0000256" key="7">
    <source>
        <dbReference type="SAM" id="Phobius"/>
    </source>
</evidence>
<feature type="region of interest" description="Disordered" evidence="6">
    <location>
        <begin position="241"/>
        <end position="333"/>
    </location>
</feature>
<accession>A0ABS2N0N4</accession>
<gene>
    <name evidence="9" type="ORF">JOC48_002112</name>
</gene>
<keyword evidence="9" id="KW-0808">Transferase</keyword>
<feature type="domain" description="RsgI N-terminal anti-sigma" evidence="8">
    <location>
        <begin position="2"/>
        <end position="49"/>
    </location>
</feature>
<feature type="compositionally biased region" description="Acidic residues" evidence="6">
    <location>
        <begin position="255"/>
        <end position="277"/>
    </location>
</feature>
<feature type="transmembrane region" description="Helical" evidence="7">
    <location>
        <begin position="58"/>
        <end position="77"/>
    </location>
</feature>
<organism evidence="9 10">
    <name type="scientific">Aquibacillus albus</name>
    <dbReference type="NCBI Taxonomy" id="1168171"/>
    <lineage>
        <taxon>Bacteria</taxon>
        <taxon>Bacillati</taxon>
        <taxon>Bacillota</taxon>
        <taxon>Bacilli</taxon>
        <taxon>Bacillales</taxon>
        <taxon>Bacillaceae</taxon>
        <taxon>Aquibacillus</taxon>
    </lineage>
</organism>
<keyword evidence="10" id="KW-1185">Reference proteome</keyword>
<protein>
    <submittedName>
        <fullName evidence="9">Chemotaxis protein histidine kinase CheA</fullName>
    </submittedName>
</protein>
<keyword evidence="9" id="KW-0418">Kinase</keyword>
<dbReference type="InterPro" id="IPR055431">
    <property type="entry name" value="RsgI_M"/>
</dbReference>
<keyword evidence="4 7" id="KW-1133">Transmembrane helix</keyword>
<evidence type="ECO:0000256" key="5">
    <source>
        <dbReference type="ARBA" id="ARBA00023136"/>
    </source>
</evidence>
<dbReference type="EMBL" id="JAFBDR010000010">
    <property type="protein sequence ID" value="MBM7571613.1"/>
    <property type="molecule type" value="Genomic_DNA"/>
</dbReference>
<dbReference type="Pfam" id="PF23750">
    <property type="entry name" value="RsgI_M"/>
    <property type="match status" value="1"/>
</dbReference>
<dbReference type="GO" id="GO:0016301">
    <property type="term" value="F:kinase activity"/>
    <property type="evidence" value="ECO:0007669"/>
    <property type="project" value="UniProtKB-KW"/>
</dbReference>
<evidence type="ECO:0000256" key="2">
    <source>
        <dbReference type="ARBA" id="ARBA00022475"/>
    </source>
</evidence>
<evidence type="ECO:0000256" key="3">
    <source>
        <dbReference type="ARBA" id="ARBA00022692"/>
    </source>
</evidence>
<evidence type="ECO:0000313" key="9">
    <source>
        <dbReference type="EMBL" id="MBM7571613.1"/>
    </source>
</evidence>